<dbReference type="Proteomes" id="UP001596368">
    <property type="component" value="Unassembled WGS sequence"/>
</dbReference>
<organism evidence="1 2">
    <name type="scientific">Halobaculum litoreum</name>
    <dbReference type="NCBI Taxonomy" id="3031998"/>
    <lineage>
        <taxon>Archaea</taxon>
        <taxon>Methanobacteriati</taxon>
        <taxon>Methanobacteriota</taxon>
        <taxon>Stenosarchaea group</taxon>
        <taxon>Halobacteria</taxon>
        <taxon>Halobacteriales</taxon>
        <taxon>Haloferacaceae</taxon>
        <taxon>Halobaculum</taxon>
    </lineage>
</organism>
<dbReference type="EMBL" id="JBHSZG010000001">
    <property type="protein sequence ID" value="MFC7136441.1"/>
    <property type="molecule type" value="Genomic_DNA"/>
</dbReference>
<evidence type="ECO:0000313" key="1">
    <source>
        <dbReference type="EMBL" id="MFC7136441.1"/>
    </source>
</evidence>
<gene>
    <name evidence="1" type="ORF">ACFQRB_07650</name>
</gene>
<reference evidence="1 2" key="1">
    <citation type="journal article" date="2019" name="Int. J. Syst. Evol. Microbiol.">
        <title>The Global Catalogue of Microorganisms (GCM) 10K type strain sequencing project: providing services to taxonomists for standard genome sequencing and annotation.</title>
        <authorList>
            <consortium name="The Broad Institute Genomics Platform"/>
            <consortium name="The Broad Institute Genome Sequencing Center for Infectious Disease"/>
            <person name="Wu L."/>
            <person name="Ma J."/>
        </authorList>
    </citation>
    <scope>NUCLEOTIDE SEQUENCE [LARGE SCALE GENOMIC DNA]</scope>
    <source>
        <strain evidence="1 2">DT92</strain>
    </source>
</reference>
<dbReference type="InterPro" id="IPR055944">
    <property type="entry name" value="DUF7522"/>
</dbReference>
<proteinExistence type="predicted"/>
<dbReference type="AlphaFoldDB" id="A0ABD5XP51"/>
<name>A0ABD5XP51_9EURY</name>
<sequence length="99" mass="11443">MSSGRADHLVQFLRREAGDYLRAALHYSADDHEVLYVRDDVRDEYSDEELAAFVAYYRERSREPHPSARSTSAPTTARCRCTTRRSCSTSRRGRTSVPW</sequence>
<keyword evidence="2" id="KW-1185">Reference proteome</keyword>
<protein>
    <submittedName>
        <fullName evidence="1">Uncharacterized protein</fullName>
    </submittedName>
</protein>
<evidence type="ECO:0000313" key="2">
    <source>
        <dbReference type="Proteomes" id="UP001596368"/>
    </source>
</evidence>
<accession>A0ABD5XP51</accession>
<dbReference type="Pfam" id="PF24366">
    <property type="entry name" value="DUF7522"/>
    <property type="match status" value="1"/>
</dbReference>
<comment type="caution">
    <text evidence="1">The sequence shown here is derived from an EMBL/GenBank/DDBJ whole genome shotgun (WGS) entry which is preliminary data.</text>
</comment>